<name>A0ACB8Y5S3_ARCLA</name>
<reference evidence="1 2" key="2">
    <citation type="journal article" date="2022" name="Mol. Ecol. Resour.">
        <title>The genomes of chicory, endive, great burdock and yacon provide insights into Asteraceae paleo-polyploidization history and plant inulin production.</title>
        <authorList>
            <person name="Fan W."/>
            <person name="Wang S."/>
            <person name="Wang H."/>
            <person name="Wang A."/>
            <person name="Jiang F."/>
            <person name="Liu H."/>
            <person name="Zhao H."/>
            <person name="Xu D."/>
            <person name="Zhang Y."/>
        </authorList>
    </citation>
    <scope>NUCLEOTIDE SEQUENCE [LARGE SCALE GENOMIC DNA]</scope>
    <source>
        <strain evidence="2">cv. Niubang</strain>
    </source>
</reference>
<protein>
    <submittedName>
        <fullName evidence="1">Uncharacterized protein</fullName>
    </submittedName>
</protein>
<evidence type="ECO:0000313" key="2">
    <source>
        <dbReference type="Proteomes" id="UP001055879"/>
    </source>
</evidence>
<keyword evidence="2" id="KW-1185">Reference proteome</keyword>
<gene>
    <name evidence="1" type="ORF">L6452_38201</name>
</gene>
<sequence>MTSKKTATMLLMCIVILAVAHAEDFEDKPIMASALAPKKSEPPKDKCYVDCEKHCIAGGYAGSFCTLKCENSCRQNVILHGRRMSR</sequence>
<reference evidence="2" key="1">
    <citation type="journal article" date="2022" name="Mol. Ecol. Resour.">
        <title>The genomes of chicory, endive, great burdock and yacon provide insights into Asteraceae palaeo-polyploidization history and plant inulin production.</title>
        <authorList>
            <person name="Fan W."/>
            <person name="Wang S."/>
            <person name="Wang H."/>
            <person name="Wang A."/>
            <person name="Jiang F."/>
            <person name="Liu H."/>
            <person name="Zhao H."/>
            <person name="Xu D."/>
            <person name="Zhang Y."/>
        </authorList>
    </citation>
    <scope>NUCLEOTIDE SEQUENCE [LARGE SCALE GENOMIC DNA]</scope>
    <source>
        <strain evidence="2">cv. Niubang</strain>
    </source>
</reference>
<organism evidence="1 2">
    <name type="scientific">Arctium lappa</name>
    <name type="common">Greater burdock</name>
    <name type="synonym">Lappa major</name>
    <dbReference type="NCBI Taxonomy" id="4217"/>
    <lineage>
        <taxon>Eukaryota</taxon>
        <taxon>Viridiplantae</taxon>
        <taxon>Streptophyta</taxon>
        <taxon>Embryophyta</taxon>
        <taxon>Tracheophyta</taxon>
        <taxon>Spermatophyta</taxon>
        <taxon>Magnoliopsida</taxon>
        <taxon>eudicotyledons</taxon>
        <taxon>Gunneridae</taxon>
        <taxon>Pentapetalae</taxon>
        <taxon>asterids</taxon>
        <taxon>campanulids</taxon>
        <taxon>Asterales</taxon>
        <taxon>Asteraceae</taxon>
        <taxon>Carduoideae</taxon>
        <taxon>Cardueae</taxon>
        <taxon>Arctiinae</taxon>
        <taxon>Arctium</taxon>
    </lineage>
</organism>
<evidence type="ECO:0000313" key="1">
    <source>
        <dbReference type="EMBL" id="KAI3678897.1"/>
    </source>
</evidence>
<dbReference type="EMBL" id="CM042060">
    <property type="protein sequence ID" value="KAI3678897.1"/>
    <property type="molecule type" value="Genomic_DNA"/>
</dbReference>
<accession>A0ACB8Y5S3</accession>
<dbReference type="Proteomes" id="UP001055879">
    <property type="component" value="Linkage Group LG14"/>
</dbReference>
<proteinExistence type="predicted"/>
<comment type="caution">
    <text evidence="1">The sequence shown here is derived from an EMBL/GenBank/DDBJ whole genome shotgun (WGS) entry which is preliminary data.</text>
</comment>